<feature type="signal peptide" evidence="2">
    <location>
        <begin position="1"/>
        <end position="21"/>
    </location>
</feature>
<evidence type="ECO:0000313" key="4">
    <source>
        <dbReference type="EMBL" id="QSE96286.1"/>
    </source>
</evidence>
<sequence length="3142" mass="332172">MKKFLLSTLLFLFFTSTFSQTGPAGIGTGDGSSGPRNVLWLRSDAGVTQSGTVSAWADQSGNGLNAVQATSGLRPTYTASNASLNGLPSMNFGPSGTTNFHLAIPDNDLLDGSPGMSFFIVLNPSSNGTYGILNKRTTAGSNQAYRIYRNGGNLTSDISNGGAANITLSNAPNIFSSVYDQTLAGNKYNLYVNSTNNSSANVTTTLPNEASPLYIGNFNLSDNRSFDGDIAEVIVYQDALNAPERIIVENYLSQKYAITIGANDYFSSGDAAYANDLVGIGTVDGTTKSAQSGFSDALQIEELNGSLNSANEFVFIAHDNTAHAQNNTSNLGEVEITDRWARSWYLQASSSTSLELRFDFGTAGLAPVGSATDYVLLYRPDLSSNFTRVSVNGYSIENTDQLVVDASNISLPSGYYTIGRGAQLIPVNIYSFTSGNWNNPLTWTTDPSGLLRVPVTGLVPTSSDNVTILTGDNVTMDSDDNDGLNLEVAGSLIIGTTTGHDFFNIKGSGTIRISGNGGLDNFPTGGTALFADSIVGGTVEIRGSGLSLNQNRQFNNVILNLDAASNVATLLADYTVNGDLTLTRGILQINDNSANSRTINTYGDVSVGSNAELNVGTGNARHEFNFYGDFVNQGRAEFTNRVATNYGAEATDGIVDANFLSDVKDQSIDCFGVTNFYRIEIDKGEDQTYILDINSSSAANFNLFGPADYGHGSIAQLTTNDNALGLLRGTVRLNTNVDVPVLNNTGNYNISEAARLWVNGGSAAKPSGTAIVPYGTIQLSGGTIDAPINSGITTRANGNIVVSDGVLTTRQIRTSVNGPTNIGGYTQSGGVVNVTGGSVNQDYYTFSLSYPGNTFNMSGGTLNVEGASDRGLIFINSDPGNISVTGGTVNAISTNTKISKITSKAPFWDLTISNSLNSTNSNARIAVTTGSTGTGANESTIFDPDLVVLHDLSILTGTIRNDGTSTYGGYLDLCYDYDLDGTDDCVDIFVGSDLTINDNAVIDVFSNEADNANSSTLTFDSNVYGIFYVGDITTLDYTLTGYEDPDNATSNIYDDYRLPLYNLVIDKDGATLQLAAKDPGLEDNPPTDPLTSTGGKNLDSNDARLLYIRNGLTVASSSTLNQIDPTGSGIYGYIVRVYASEINVDGNLLVYEQGVNPTNSFLEIREQNPDGNPATDVGDIITINSTDGSTIGNLVVDLGNDELHLGSDLEVTRFVYRHGGVNLGTHNLKVDILDLNTESNGDNERLRTGNSEYLFGLNTSGARQYFYTAGNASDGGLSIKVPRVTNLGGADDTQNIGFDPSYDNFNDEYQNPDLLWFPIGIADRYTPALMWVVDDAAVTYSGDEYVTVRPVDGELKTTDLSGGDLLSYYWRVGHEGFDGGIPTVSWLFQYDQDDVVGTESNYVPGKVLDGDTYQRSYDGTTQAVKEAGNSGNGSANDGTENNNLQGNAPGNVIVFNGLNTGTTLPLPGNVADDNIDTGTGDEIFQGFNVDDNWDPQFPNVGFSLENANYTAGAAARFIGAPQIFYSRNTSQANWTSTSAWSLTRDGGAAGDYPRDGDIAILTRDNGGAGDPTTYGAGVFSINNGTGPVNIAQLVFDDYDPVNNNFISGCPRVIFDTNGSYAAYNSNFGTVVVTDRHIDGGNPQTTHGSVIQYNINSSYTGIFPGGDFGDFNDDENALVIYAWDGGTGTATLSASATEYPLLWFAGGNSTNRIVQFPDVDVTVNGRANLNGDMLIRVNNDASRTLTFKNNVEIGSGCCGSGFFEFEGSSTGDQTVVIEGDLSFNSTNGGQLRLVNNSLSNDHRLIVEGNITVPSTGTMNLGNGTNSVIDLELRGEGNNTFTNSGSVTLHRMIVNKGTDKSNSFSFNDSFTINGSTNGATKAIEIQNGTLVFNDAVINVNLTTGGDDFNIPSTGGLQITQGTANVSGDDSGIYLDGCLIVDGGTLDMDDAVGNGNNYIEYSASGNAILEISSGSLNVGSQIRPITTANTGVLKYRQTGGDVRIGTQAGPTNNRGMLQIYNAGSEFTYTGGTLAIERHQDSPSIAALYLDPDESDVTGTINIFNANTPAGQTNFGINSTITLADLNINGNSGNSPTARLRVNPLTVGGSFTINSGSTFNAAGIDLNLEDNFINDGTFTASANTTSFTSTTTQSISGSSNTTFFNFTKVNAGSLDVDASIIVDGFFIHSEGTINSGTNTIDLNGNAVLEGGHTSAGGEGIKFSGSALQQLFRSTAGTSEVGIITVENSNGVEIPPGNGYNFNINGGLRLNGGVFDIGGSNILFGASADITPVQPFSVSNMIRTNSSFADKGVGKVFAASSSSDFTYPLGQTFYTPTFIDFGTSGASGGTIFVSPANEYHPTIDDGNDLTASGDINNVLQYYWTLTATGFGSGDFAADVDFTYNDALVLAADGAESDYIAARILAFNNPTNEINKFTTAEVDEALNTISFTFSGDNANGISGDYFAGIDLAIPNNVATYTVDTNGNYNADVYDVAVPGGGAPTGSVVIIPSGFTLTVNQDNTSFYRTEIQAGGVLEIADGTSNHRLGILDGTGDLRIISNGISADLPAFSGNFLSCSGGGLEYAGTGSYPILGGVTEIRNLTLSGSGDRDFPNNNMDICESLLINGPTVNLSDGRTLSVNQDIVINGGILNTGTSIINVAGDVTILGGAFDEENGGSITIEGDLTIQGGTYISGTSGNLFLEGDFIYISGIYNSGSGTNRVRMAGSTAQNISGDFTGASSIYRLQVNNSAGINIQSGSVEISNLLILSNGIIVTNGNSLLINSTGGIAPSIGRLNSYINGRLSIVVNGSEDFPIGSSTQWRPISVNSASVGGLTWEAEYFQRNPTADPLVDNLTPTNSSIQTISSGEYWKISDGNVAASGVTARVGLSWGAASDVSTVLAEREELEVMIWNDALSSWDNLDGTSFSSGHTQSEGRFVAVSNNSFSEQIFTLGSTTANNPLPVTLVSFDGMLTDESVLLKWKTSTEINNDYFELQRSANGLDYETLAVIQGNGNSTRLIEYTYSDVKPMAGNNYYRLKQVDFDGKVTIDHRVVLVEYIPQNFTLLFNVYPNPTSENNINVRVTANQDVPVRLELFDLFGKKVFSNEYSSSELYDDIKVQPTEQLNQGIYIIRLEQLDKSITKRLIITK</sequence>
<dbReference type="GO" id="GO:0004553">
    <property type="term" value="F:hydrolase activity, hydrolyzing O-glycosyl compounds"/>
    <property type="evidence" value="ECO:0007669"/>
    <property type="project" value="UniProtKB-ARBA"/>
</dbReference>
<protein>
    <submittedName>
        <fullName evidence="4">T9SS type A sorting domain-containing protein</fullName>
    </submittedName>
</protein>
<dbReference type="NCBIfam" id="TIGR04183">
    <property type="entry name" value="Por_Secre_tail"/>
    <property type="match status" value="1"/>
</dbReference>
<organism evidence="4 5">
    <name type="scientific">Fulvivirga lutea</name>
    <dbReference type="NCBI Taxonomy" id="2810512"/>
    <lineage>
        <taxon>Bacteria</taxon>
        <taxon>Pseudomonadati</taxon>
        <taxon>Bacteroidota</taxon>
        <taxon>Cytophagia</taxon>
        <taxon>Cytophagales</taxon>
        <taxon>Fulvivirgaceae</taxon>
        <taxon>Fulvivirga</taxon>
    </lineage>
</organism>
<reference evidence="4" key="1">
    <citation type="submission" date="2021-02" db="EMBL/GenBank/DDBJ databases">
        <title>Fulvivirga sp. S481 isolated from sea water.</title>
        <authorList>
            <person name="Bae S.S."/>
            <person name="Baek K."/>
        </authorList>
    </citation>
    <scope>NUCLEOTIDE SEQUENCE</scope>
    <source>
        <strain evidence="4">S481</strain>
    </source>
</reference>
<dbReference type="RefSeq" id="WP_205720803.1">
    <property type="nucleotide sequence ID" value="NZ_CP070608.1"/>
</dbReference>
<gene>
    <name evidence="4" type="ORF">JR347_11775</name>
</gene>
<evidence type="ECO:0000313" key="5">
    <source>
        <dbReference type="Proteomes" id="UP000662783"/>
    </source>
</evidence>
<dbReference type="InterPro" id="IPR026444">
    <property type="entry name" value="Secre_tail"/>
</dbReference>
<dbReference type="SUPFAM" id="SSF49899">
    <property type="entry name" value="Concanavalin A-like lectins/glucanases"/>
    <property type="match status" value="1"/>
</dbReference>
<dbReference type="GO" id="GO:0005975">
    <property type="term" value="P:carbohydrate metabolic process"/>
    <property type="evidence" value="ECO:0007669"/>
    <property type="project" value="UniProtKB-ARBA"/>
</dbReference>
<accession>A0A974WE22</accession>
<feature type="compositionally biased region" description="Polar residues" evidence="1">
    <location>
        <begin position="1437"/>
        <end position="1448"/>
    </location>
</feature>
<dbReference type="Proteomes" id="UP000662783">
    <property type="component" value="Chromosome"/>
</dbReference>
<dbReference type="EMBL" id="CP070608">
    <property type="protein sequence ID" value="QSE96286.1"/>
    <property type="molecule type" value="Genomic_DNA"/>
</dbReference>
<feature type="region of interest" description="Disordered" evidence="1">
    <location>
        <begin position="1077"/>
        <end position="1096"/>
    </location>
</feature>
<dbReference type="InterPro" id="IPR013320">
    <property type="entry name" value="ConA-like_dom_sf"/>
</dbReference>
<feature type="compositionally biased region" description="Low complexity" evidence="1">
    <location>
        <begin position="1427"/>
        <end position="1436"/>
    </location>
</feature>
<proteinExistence type="predicted"/>
<name>A0A974WE22_9BACT</name>
<feature type="chain" id="PRO_5037892050" evidence="2">
    <location>
        <begin position="22"/>
        <end position="3142"/>
    </location>
</feature>
<dbReference type="Pfam" id="PF13385">
    <property type="entry name" value="Laminin_G_3"/>
    <property type="match status" value="1"/>
</dbReference>
<feature type="domain" description="Secretion system C-terminal sorting" evidence="3">
    <location>
        <begin position="3062"/>
        <end position="3140"/>
    </location>
</feature>
<dbReference type="Pfam" id="PF18962">
    <property type="entry name" value="Por_Secre_tail"/>
    <property type="match status" value="1"/>
</dbReference>
<dbReference type="KEGG" id="fuv:JR347_11775"/>
<keyword evidence="5" id="KW-1185">Reference proteome</keyword>
<keyword evidence="2" id="KW-0732">Signal</keyword>
<evidence type="ECO:0000259" key="3">
    <source>
        <dbReference type="Pfam" id="PF18962"/>
    </source>
</evidence>
<feature type="region of interest" description="Disordered" evidence="1">
    <location>
        <begin position="1426"/>
        <end position="1448"/>
    </location>
</feature>
<evidence type="ECO:0000256" key="1">
    <source>
        <dbReference type="SAM" id="MobiDB-lite"/>
    </source>
</evidence>
<evidence type="ECO:0000256" key="2">
    <source>
        <dbReference type="SAM" id="SignalP"/>
    </source>
</evidence>